<organism evidence="2 3">
    <name type="scientific">Flavobacterium stagni</name>
    <dbReference type="NCBI Taxonomy" id="2506421"/>
    <lineage>
        <taxon>Bacteria</taxon>
        <taxon>Pseudomonadati</taxon>
        <taxon>Bacteroidota</taxon>
        <taxon>Flavobacteriia</taxon>
        <taxon>Flavobacteriales</taxon>
        <taxon>Flavobacteriaceae</taxon>
        <taxon>Flavobacterium</taxon>
    </lineage>
</organism>
<sequence>MNLSWLLILCLFSQFNWGQSAQDGLSIQLLFENQPLEKEKQYITQSGDTLTFDKVKFYISNVEYIDTKGNSTTIHEYPQLIDWDKPESLKLDFNSVAVKEGWLQFTLGVPLEYNTNGAFDGDLDPVLGMYWAWQSGYIFIKMEGHSPSAPTLKHKFQFHLGGYAGAMNALTQVKLPIHEQSKSLTVDLAPFFNAIQLQTTPTIMVPGSQAVTLSQTFNSCFRIP</sequence>
<evidence type="ECO:0000259" key="1">
    <source>
        <dbReference type="Pfam" id="PF20243"/>
    </source>
</evidence>
<dbReference type="RefSeq" id="WP_129461173.1">
    <property type="nucleotide sequence ID" value="NZ_SBKN01000003.1"/>
</dbReference>
<evidence type="ECO:0000313" key="3">
    <source>
        <dbReference type="Proteomes" id="UP000289857"/>
    </source>
</evidence>
<dbReference type="Pfam" id="PF20243">
    <property type="entry name" value="MbnP"/>
    <property type="match status" value="1"/>
</dbReference>
<dbReference type="Proteomes" id="UP000289857">
    <property type="component" value="Unassembled WGS sequence"/>
</dbReference>
<gene>
    <name evidence="2" type="ORF">EQG61_06845</name>
</gene>
<keyword evidence="3" id="KW-1185">Reference proteome</keyword>
<dbReference type="OrthoDB" id="1422031at2"/>
<evidence type="ECO:0000313" key="2">
    <source>
        <dbReference type="EMBL" id="RXR22943.1"/>
    </source>
</evidence>
<dbReference type="InterPro" id="IPR046863">
    <property type="entry name" value="MbnP-like_dom"/>
</dbReference>
<name>A0A4Q1K934_9FLAO</name>
<protein>
    <recommendedName>
        <fullName evidence="1">Copper-binding protein MbnP-like domain-containing protein</fullName>
    </recommendedName>
</protein>
<proteinExistence type="predicted"/>
<comment type="caution">
    <text evidence="2">The sequence shown here is derived from an EMBL/GenBank/DDBJ whole genome shotgun (WGS) entry which is preliminary data.</text>
</comment>
<feature type="domain" description="Copper-binding protein MbnP-like" evidence="1">
    <location>
        <begin position="25"/>
        <end position="204"/>
    </location>
</feature>
<dbReference type="EMBL" id="SBKN01000003">
    <property type="protein sequence ID" value="RXR22943.1"/>
    <property type="molecule type" value="Genomic_DNA"/>
</dbReference>
<accession>A0A4Q1K934</accession>
<dbReference type="AlphaFoldDB" id="A0A4Q1K934"/>
<reference evidence="3" key="1">
    <citation type="submission" date="2019-01" db="EMBL/GenBank/DDBJ databases">
        <title>Cytophagaceae bacterium strain CAR-16.</title>
        <authorList>
            <person name="Chen W.-M."/>
        </authorList>
    </citation>
    <scope>NUCLEOTIDE SEQUENCE [LARGE SCALE GENOMIC DNA]</scope>
    <source>
        <strain evidence="3">WWJ-16</strain>
    </source>
</reference>